<evidence type="ECO:0000259" key="7">
    <source>
        <dbReference type="PROSITE" id="PS50123"/>
    </source>
</evidence>
<evidence type="ECO:0000256" key="2">
    <source>
        <dbReference type="ARBA" id="ARBA00022603"/>
    </source>
</evidence>
<dbReference type="SMART" id="SM00138">
    <property type="entry name" value="MeTrc"/>
    <property type="match status" value="1"/>
</dbReference>
<feature type="binding site" evidence="6">
    <location>
        <begin position="203"/>
        <end position="204"/>
    </location>
    <ligand>
        <name>S-adenosyl-L-methionine</name>
        <dbReference type="ChEBI" id="CHEBI:59789"/>
    </ligand>
</feature>
<dbReference type="InterPro" id="IPR026024">
    <property type="entry name" value="Chemotaxis_MeTrfase_CheR"/>
</dbReference>
<feature type="binding site" evidence="6">
    <location>
        <position position="148"/>
    </location>
    <ligand>
        <name>S-adenosyl-L-methionine</name>
        <dbReference type="ChEBI" id="CHEBI:59789"/>
    </ligand>
</feature>
<dbReference type="PATRIC" id="fig|1076.23.peg.6303"/>
<dbReference type="PANTHER" id="PTHR24422">
    <property type="entry name" value="CHEMOTAXIS PROTEIN METHYLTRANSFERASE"/>
    <property type="match status" value="1"/>
</dbReference>
<evidence type="ECO:0000313" key="9">
    <source>
        <dbReference type="Proteomes" id="UP000032515"/>
    </source>
</evidence>
<dbReference type="PANTHER" id="PTHR24422:SF19">
    <property type="entry name" value="CHEMOTAXIS PROTEIN METHYLTRANSFERASE"/>
    <property type="match status" value="1"/>
</dbReference>
<evidence type="ECO:0000256" key="4">
    <source>
        <dbReference type="ARBA" id="ARBA00022691"/>
    </source>
</evidence>
<dbReference type="Proteomes" id="UP000032515">
    <property type="component" value="Unassembled WGS sequence"/>
</dbReference>
<dbReference type="InterPro" id="IPR029063">
    <property type="entry name" value="SAM-dependent_MTases_sf"/>
</dbReference>
<dbReference type="PRINTS" id="PR00996">
    <property type="entry name" value="CHERMTFRASE"/>
</dbReference>
<evidence type="ECO:0000256" key="6">
    <source>
        <dbReference type="PIRSR" id="PIRSR000410-1"/>
    </source>
</evidence>
<gene>
    <name evidence="8" type="ORF">OO17_03770</name>
</gene>
<dbReference type="Pfam" id="PF03705">
    <property type="entry name" value="CheR_N"/>
    <property type="match status" value="1"/>
</dbReference>
<dbReference type="EMBL" id="JXXE01000070">
    <property type="protein sequence ID" value="KIZ47555.1"/>
    <property type="molecule type" value="Genomic_DNA"/>
</dbReference>
<dbReference type="EC" id="2.1.1.80" evidence="5"/>
<feature type="binding site" evidence="6">
    <location>
        <position position="83"/>
    </location>
    <ligand>
        <name>S-adenosyl-L-methionine</name>
        <dbReference type="ChEBI" id="CHEBI:59789"/>
    </ligand>
</feature>
<dbReference type="OrthoDB" id="9816309at2"/>
<evidence type="ECO:0000256" key="3">
    <source>
        <dbReference type="ARBA" id="ARBA00022679"/>
    </source>
</evidence>
<dbReference type="InterPro" id="IPR022641">
    <property type="entry name" value="CheR_N"/>
</dbReference>
<dbReference type="PIRSF" id="PIRSF000410">
    <property type="entry name" value="CheR"/>
    <property type="match status" value="1"/>
</dbReference>
<feature type="binding site" evidence="6">
    <location>
        <position position="77"/>
    </location>
    <ligand>
        <name>S-adenosyl-L-methionine</name>
        <dbReference type="ChEBI" id="CHEBI:59789"/>
    </ligand>
</feature>
<evidence type="ECO:0000256" key="1">
    <source>
        <dbReference type="ARBA" id="ARBA00001541"/>
    </source>
</evidence>
<comment type="caution">
    <text evidence="8">The sequence shown here is derived from an EMBL/GenBank/DDBJ whole genome shotgun (WGS) entry which is preliminary data.</text>
</comment>
<sequence>MQQDYVLQDGDFRKIANLVMEKTGIVLSEKKRAFIHGRLGRRLRILGLEDFSQYCRLLESRAGEDERHMLINAVTTNHTSFFREEHHFDYLTKTVLPTIAAPYGNKPGRLRIWSAGCSTGEEPHTLAMMLREFRPSLADWDAKILATDLDTNVVSHAATGLYDADRLETIPAAYRKRYVTVEDDGRFRINDEVRSLISFAPLNLLEKWPMSGPFDVIFCRNVVIYFDKPTQRTLFDRYAELLRPDGWLFIGHSESLLNVTNRFSLVGRTIYRRTS</sequence>
<dbReference type="GO" id="GO:0032259">
    <property type="term" value="P:methylation"/>
    <property type="evidence" value="ECO:0007669"/>
    <property type="project" value="UniProtKB-KW"/>
</dbReference>
<dbReference type="PROSITE" id="PS50123">
    <property type="entry name" value="CHER"/>
    <property type="match status" value="1"/>
</dbReference>
<feature type="binding site" evidence="6">
    <location>
        <position position="122"/>
    </location>
    <ligand>
        <name>S-adenosyl-L-methionine</name>
        <dbReference type="ChEBI" id="CHEBI:59789"/>
    </ligand>
</feature>
<dbReference type="GO" id="GO:0008983">
    <property type="term" value="F:protein-glutamate O-methyltransferase activity"/>
    <property type="evidence" value="ECO:0007669"/>
    <property type="project" value="UniProtKB-EC"/>
</dbReference>
<dbReference type="Pfam" id="PF01739">
    <property type="entry name" value="CheR"/>
    <property type="match status" value="1"/>
</dbReference>
<proteinExistence type="predicted"/>
<protein>
    <recommendedName>
        <fullName evidence="5">Chemotaxis protein methyltransferase</fullName>
        <ecNumber evidence="5">2.1.1.80</ecNumber>
    </recommendedName>
</protein>
<dbReference type="InterPro" id="IPR036804">
    <property type="entry name" value="CheR_N_sf"/>
</dbReference>
<dbReference type="InterPro" id="IPR000780">
    <property type="entry name" value="CheR_MeTrfase"/>
</dbReference>
<organism evidence="8 9">
    <name type="scientific">Rhodopseudomonas palustris</name>
    <dbReference type="NCBI Taxonomy" id="1076"/>
    <lineage>
        <taxon>Bacteria</taxon>
        <taxon>Pseudomonadati</taxon>
        <taxon>Pseudomonadota</taxon>
        <taxon>Alphaproteobacteria</taxon>
        <taxon>Hyphomicrobiales</taxon>
        <taxon>Nitrobacteraceae</taxon>
        <taxon>Rhodopseudomonas</taxon>
    </lineage>
</organism>
<dbReference type="Gene3D" id="3.40.50.150">
    <property type="entry name" value="Vaccinia Virus protein VP39"/>
    <property type="match status" value="1"/>
</dbReference>
<reference evidence="8 9" key="1">
    <citation type="submission" date="2014-11" db="EMBL/GenBank/DDBJ databases">
        <title>Genomics and ecophysiology of heterotrophic nitrogen fixing bacteria isolated from estuarine surface water.</title>
        <authorList>
            <person name="Bentzon-Tilia M."/>
            <person name="Severin I."/>
            <person name="Hansen L.H."/>
            <person name="Riemann L."/>
        </authorList>
    </citation>
    <scope>NUCLEOTIDE SEQUENCE [LARGE SCALE GENOMIC DNA]</scope>
    <source>
        <strain evidence="8 9">BAL398</strain>
    </source>
</reference>
<dbReference type="Gene3D" id="1.10.155.10">
    <property type="entry name" value="Chemotaxis receptor methyltransferase CheR, N-terminal domain"/>
    <property type="match status" value="1"/>
</dbReference>
<comment type="function">
    <text evidence="5">Methylation of the membrane-bound methyl-accepting chemotaxis proteins (MCP) to form gamma-glutamyl methyl ester residues in MCP.</text>
</comment>
<evidence type="ECO:0000256" key="5">
    <source>
        <dbReference type="PIRNR" id="PIRNR000410"/>
    </source>
</evidence>
<feature type="binding site" evidence="6">
    <location>
        <begin position="220"/>
        <end position="221"/>
    </location>
    <ligand>
        <name>S-adenosyl-L-methionine</name>
        <dbReference type="ChEBI" id="CHEBI:59789"/>
    </ligand>
</feature>
<keyword evidence="3 5" id="KW-0808">Transferase</keyword>
<keyword evidence="4 5" id="KW-0949">S-adenosyl-L-methionine</keyword>
<feature type="binding site" evidence="6">
    <location>
        <position position="79"/>
    </location>
    <ligand>
        <name>S-adenosyl-L-methionine</name>
        <dbReference type="ChEBI" id="CHEBI:59789"/>
    </ligand>
</feature>
<dbReference type="InterPro" id="IPR022642">
    <property type="entry name" value="CheR_C"/>
</dbReference>
<dbReference type="AlphaFoldDB" id="A0A0D7F423"/>
<accession>A0A0D7F423</accession>
<dbReference type="InterPro" id="IPR050903">
    <property type="entry name" value="Bact_Chemotaxis_MeTrfase"/>
</dbReference>
<comment type="catalytic activity">
    <reaction evidence="1 5">
        <text>L-glutamyl-[protein] + S-adenosyl-L-methionine = [protein]-L-glutamate 5-O-methyl ester + S-adenosyl-L-homocysteine</text>
        <dbReference type="Rhea" id="RHEA:24452"/>
        <dbReference type="Rhea" id="RHEA-COMP:10208"/>
        <dbReference type="Rhea" id="RHEA-COMP:10311"/>
        <dbReference type="ChEBI" id="CHEBI:29973"/>
        <dbReference type="ChEBI" id="CHEBI:57856"/>
        <dbReference type="ChEBI" id="CHEBI:59789"/>
        <dbReference type="ChEBI" id="CHEBI:82795"/>
        <dbReference type="EC" id="2.1.1.80"/>
    </reaction>
</comment>
<feature type="domain" description="CheR-type methyltransferase" evidence="7">
    <location>
        <begin position="1"/>
        <end position="275"/>
    </location>
</feature>
<keyword evidence="2 5" id="KW-0489">Methyltransferase</keyword>
<dbReference type="RefSeq" id="WP_044405858.1">
    <property type="nucleotide sequence ID" value="NZ_JXXE01000070.1"/>
</dbReference>
<dbReference type="CDD" id="cd02440">
    <property type="entry name" value="AdoMet_MTases"/>
    <property type="match status" value="1"/>
</dbReference>
<dbReference type="SUPFAM" id="SSF47757">
    <property type="entry name" value="Chemotaxis receptor methyltransferase CheR, N-terminal domain"/>
    <property type="match status" value="1"/>
</dbReference>
<dbReference type="SUPFAM" id="SSF53335">
    <property type="entry name" value="S-adenosyl-L-methionine-dependent methyltransferases"/>
    <property type="match status" value="1"/>
</dbReference>
<name>A0A0D7F423_RHOPL</name>
<evidence type="ECO:0000313" key="8">
    <source>
        <dbReference type="EMBL" id="KIZ47555.1"/>
    </source>
</evidence>